<evidence type="ECO:0000259" key="5">
    <source>
        <dbReference type="PROSITE" id="PS51677"/>
    </source>
</evidence>
<dbReference type="EMBL" id="CP032695">
    <property type="protein sequence ID" value="AYG63167.1"/>
    <property type="molecule type" value="Genomic_DNA"/>
</dbReference>
<dbReference type="CDD" id="cd10938">
    <property type="entry name" value="CE4_HpPgdA_like"/>
    <property type="match status" value="1"/>
</dbReference>
<dbReference type="KEGG" id="rjg:CCGE525_31240"/>
<keyword evidence="6" id="KW-0614">Plasmid</keyword>
<comment type="similarity">
    <text evidence="2">Belongs to the polysaccharide deacetylase family.</text>
</comment>
<reference evidence="6 7" key="1">
    <citation type="submission" date="2018-10" db="EMBL/GenBank/DDBJ databases">
        <title>Rhizobium etli, R. leguminosarum and a new Rhizobium genospecies from Phaseolus dumosus.</title>
        <authorList>
            <person name="Ramirez-Puebla S.T."/>
            <person name="Rogel-Hernandez M.A."/>
            <person name="Guerrero G."/>
            <person name="Ormeno-Orrillo E."/>
            <person name="Martinez-Romero J.C."/>
            <person name="Negrete-Yankelevich S."/>
            <person name="Martinez-Romero E."/>
        </authorList>
    </citation>
    <scope>NUCLEOTIDE SEQUENCE [LARGE SCALE GENOMIC DNA]</scope>
    <source>
        <strain evidence="6 7">CCGE525</strain>
        <plasmid evidence="7">prccge525c</plasmid>
    </source>
</reference>
<accession>A0A387FZU9</accession>
<dbReference type="OrthoDB" id="9784220at2"/>
<dbReference type="PANTHER" id="PTHR47561">
    <property type="entry name" value="POLYSACCHARIDE DEACETYLASE FAMILY PROTEIN (AFU_ORTHOLOGUE AFUA_6G05030)"/>
    <property type="match status" value="1"/>
</dbReference>
<organism evidence="6 7">
    <name type="scientific">Rhizobium jaguaris</name>
    <dbReference type="NCBI Taxonomy" id="1312183"/>
    <lineage>
        <taxon>Bacteria</taxon>
        <taxon>Pseudomonadati</taxon>
        <taxon>Pseudomonadota</taxon>
        <taxon>Alphaproteobacteria</taxon>
        <taxon>Hyphomicrobiales</taxon>
        <taxon>Rhizobiaceae</taxon>
        <taxon>Rhizobium/Agrobacterium group</taxon>
        <taxon>Rhizobium</taxon>
    </lineage>
</organism>
<dbReference type="InterPro" id="IPR037950">
    <property type="entry name" value="PgdA-like"/>
</dbReference>
<dbReference type="PROSITE" id="PS51677">
    <property type="entry name" value="NODB"/>
    <property type="match status" value="1"/>
</dbReference>
<dbReference type="Pfam" id="PF01522">
    <property type="entry name" value="Polysacc_deac_1"/>
    <property type="match status" value="1"/>
</dbReference>
<dbReference type="GO" id="GO:0016810">
    <property type="term" value="F:hydrolase activity, acting on carbon-nitrogen (but not peptide) bonds"/>
    <property type="evidence" value="ECO:0007669"/>
    <property type="project" value="InterPro"/>
</dbReference>
<evidence type="ECO:0000256" key="2">
    <source>
        <dbReference type="ARBA" id="ARBA00010973"/>
    </source>
</evidence>
<keyword evidence="7" id="KW-1185">Reference proteome</keyword>
<dbReference type="InterPro" id="IPR002509">
    <property type="entry name" value="NODB_dom"/>
</dbReference>
<dbReference type="PANTHER" id="PTHR47561:SF1">
    <property type="entry name" value="POLYSACCHARIDE DEACETYLASE FAMILY PROTEIN (AFU_ORTHOLOGUE AFUA_6G05030)"/>
    <property type="match status" value="1"/>
</dbReference>
<dbReference type="RefSeq" id="WP_120708075.1">
    <property type="nucleotide sequence ID" value="NZ_CP032695.1"/>
</dbReference>
<evidence type="ECO:0000256" key="1">
    <source>
        <dbReference type="ARBA" id="ARBA00003236"/>
    </source>
</evidence>
<dbReference type="Gene3D" id="3.20.20.370">
    <property type="entry name" value="Glycoside hydrolase/deacetylase"/>
    <property type="match status" value="1"/>
</dbReference>
<dbReference type="AlphaFoldDB" id="A0A387FZU9"/>
<protein>
    <recommendedName>
        <fullName evidence="3">Chitooligosaccharide deacetylase</fullName>
    </recommendedName>
    <alternativeName>
        <fullName evidence="4">Nodulation protein B</fullName>
    </alternativeName>
</protein>
<dbReference type="Proteomes" id="UP000282195">
    <property type="component" value="Plasmid pRCCGE525c"/>
</dbReference>
<dbReference type="GO" id="GO:0005975">
    <property type="term" value="P:carbohydrate metabolic process"/>
    <property type="evidence" value="ECO:0007669"/>
    <property type="project" value="InterPro"/>
</dbReference>
<dbReference type="SUPFAM" id="SSF88713">
    <property type="entry name" value="Glycoside hydrolase/deacetylase"/>
    <property type="match status" value="1"/>
</dbReference>
<evidence type="ECO:0000313" key="6">
    <source>
        <dbReference type="EMBL" id="AYG63167.1"/>
    </source>
</evidence>
<evidence type="ECO:0000256" key="3">
    <source>
        <dbReference type="ARBA" id="ARBA00020071"/>
    </source>
</evidence>
<evidence type="ECO:0000313" key="7">
    <source>
        <dbReference type="Proteomes" id="UP000282195"/>
    </source>
</evidence>
<geneLocation type="plasmid" evidence="7">
    <name>prccge525c</name>
</geneLocation>
<name>A0A387FZU9_9HYPH</name>
<comment type="function">
    <text evidence="1">Is involved in generating a small heat-stable compound (Nod), an acylated oligomer of N-acetylglucosamine, that stimulates mitosis in various plant protoplasts.</text>
</comment>
<evidence type="ECO:0000256" key="4">
    <source>
        <dbReference type="ARBA" id="ARBA00032976"/>
    </source>
</evidence>
<gene>
    <name evidence="6" type="ORF">CCGE525_31240</name>
</gene>
<proteinExistence type="inferred from homology"/>
<dbReference type="InterPro" id="IPR011330">
    <property type="entry name" value="Glyco_hydro/deAcase_b/a-brl"/>
</dbReference>
<feature type="domain" description="NodB homology" evidence="5">
    <location>
        <begin position="51"/>
        <end position="269"/>
    </location>
</feature>
<sequence length="315" mass="34736">MTQGAVERRGGFSSFPAYEWPVGKKSAVLLSVDVDATAPFLWEQRDGASNRLSRLEIRRFGLRTGITRILDLFARYNVKASFYVPAVIAESNPDLLPALIEAGHEIGLHGYFHELVGDIGDEEFSAALDASLALFVAQTGQKPVGFRSPAWELTPHMLAEIRRNGLAYDSSLMGFDHPYEIDGAVEIPVQWAIDDAIFFKFENSGNERWAPYPGSQVLDDWLTEWRTLHRFGGLFTLTIHDWISGRAQRIAMLEKLLDTITAEPSSWVATAADIACHHVASGNKGRFAVEPAIPAAIGASRFGSRSGPHQSGLRK</sequence>